<evidence type="ECO:0000313" key="1">
    <source>
        <dbReference type="EMBL" id="GIQ82883.1"/>
    </source>
</evidence>
<name>A0A9K3CV57_9EUKA</name>
<gene>
    <name evidence="1" type="ORF">KIPB_004105</name>
</gene>
<reference evidence="1 2" key="1">
    <citation type="journal article" date="2018" name="PLoS ONE">
        <title>The draft genome of Kipferlia bialata reveals reductive genome evolution in fornicate parasites.</title>
        <authorList>
            <person name="Tanifuji G."/>
            <person name="Takabayashi S."/>
            <person name="Kume K."/>
            <person name="Takagi M."/>
            <person name="Nakayama T."/>
            <person name="Kamikawa R."/>
            <person name="Inagaki Y."/>
            <person name="Hashimoto T."/>
        </authorList>
    </citation>
    <scope>NUCLEOTIDE SEQUENCE [LARGE SCALE GENOMIC DNA]</scope>
    <source>
        <strain evidence="1">NY0173</strain>
    </source>
</reference>
<comment type="caution">
    <text evidence="1">The sequence shown here is derived from an EMBL/GenBank/DDBJ whole genome shotgun (WGS) entry which is preliminary data.</text>
</comment>
<organism evidence="1 2">
    <name type="scientific">Kipferlia bialata</name>
    <dbReference type="NCBI Taxonomy" id="797122"/>
    <lineage>
        <taxon>Eukaryota</taxon>
        <taxon>Metamonada</taxon>
        <taxon>Carpediemonas-like organisms</taxon>
        <taxon>Kipferlia</taxon>
    </lineage>
</organism>
<dbReference type="AlphaFoldDB" id="A0A9K3CV57"/>
<evidence type="ECO:0000313" key="2">
    <source>
        <dbReference type="Proteomes" id="UP000265618"/>
    </source>
</evidence>
<keyword evidence="2" id="KW-1185">Reference proteome</keyword>
<dbReference type="Proteomes" id="UP000265618">
    <property type="component" value="Unassembled WGS sequence"/>
</dbReference>
<proteinExistence type="predicted"/>
<accession>A0A9K3CV57</accession>
<sequence length="135" mass="14428">MVEGILIVGWEVGVAGAEAWAKEHRLDLHATEGHTSYQGVGVQREVDLWDSGILPRGVSIYTGGKASHKAFSVYISLIEPEYMLLPSGNNGSGVSTETMLTVLGDTCLVERGQAVLESMGVESGPPRVFSVVLDR</sequence>
<protein>
    <submittedName>
        <fullName evidence="1">Uncharacterized protein</fullName>
    </submittedName>
</protein>
<dbReference type="EMBL" id="BDIP01000847">
    <property type="protein sequence ID" value="GIQ82883.1"/>
    <property type="molecule type" value="Genomic_DNA"/>
</dbReference>